<dbReference type="InterPro" id="IPR003599">
    <property type="entry name" value="Ig_sub"/>
</dbReference>
<keyword evidence="7 14" id="KW-1133">Transmembrane helix</keyword>
<organism evidence="18 19">
    <name type="scientific">Zophobas morio</name>
    <dbReference type="NCBI Taxonomy" id="2755281"/>
    <lineage>
        <taxon>Eukaryota</taxon>
        <taxon>Metazoa</taxon>
        <taxon>Ecdysozoa</taxon>
        <taxon>Arthropoda</taxon>
        <taxon>Hexapoda</taxon>
        <taxon>Insecta</taxon>
        <taxon>Pterygota</taxon>
        <taxon>Neoptera</taxon>
        <taxon>Endopterygota</taxon>
        <taxon>Coleoptera</taxon>
        <taxon>Polyphaga</taxon>
        <taxon>Cucujiformia</taxon>
        <taxon>Tenebrionidae</taxon>
        <taxon>Zophobas</taxon>
    </lineage>
</organism>
<dbReference type="CDD" id="cd07459">
    <property type="entry name" value="CRD_TK_ROR_like"/>
    <property type="match status" value="1"/>
</dbReference>
<dbReference type="InterPro" id="IPR013098">
    <property type="entry name" value="Ig_I-set"/>
</dbReference>
<evidence type="ECO:0000313" key="19">
    <source>
        <dbReference type="Proteomes" id="UP001168821"/>
    </source>
</evidence>
<dbReference type="Gene3D" id="2.40.20.10">
    <property type="entry name" value="Plasminogen Kringle 4"/>
    <property type="match status" value="1"/>
</dbReference>
<dbReference type="InterPro" id="IPR041775">
    <property type="entry name" value="Ror-like_CRD"/>
</dbReference>
<dbReference type="PROSITE" id="PS50070">
    <property type="entry name" value="KRINGLE_2"/>
    <property type="match status" value="1"/>
</dbReference>
<dbReference type="GO" id="GO:0004714">
    <property type="term" value="F:transmembrane receptor protein tyrosine kinase activity"/>
    <property type="evidence" value="ECO:0007669"/>
    <property type="project" value="TreeGrafter"/>
</dbReference>
<evidence type="ECO:0000259" key="15">
    <source>
        <dbReference type="PROSITE" id="PS50038"/>
    </source>
</evidence>
<dbReference type="SUPFAM" id="SSF48726">
    <property type="entry name" value="Immunoglobulin"/>
    <property type="match status" value="1"/>
</dbReference>
<dbReference type="Pfam" id="PF00051">
    <property type="entry name" value="Kringle"/>
    <property type="match status" value="1"/>
</dbReference>
<protein>
    <recommendedName>
        <fullName evidence="20">Receptor protein-tyrosine kinase</fullName>
    </recommendedName>
</protein>
<evidence type="ECO:0000313" key="18">
    <source>
        <dbReference type="EMBL" id="KAJ3650429.1"/>
    </source>
</evidence>
<dbReference type="InterPro" id="IPR013783">
    <property type="entry name" value="Ig-like_fold"/>
</dbReference>
<accession>A0AA38IAF4</accession>
<evidence type="ECO:0000256" key="3">
    <source>
        <dbReference type="ARBA" id="ARBA00022572"/>
    </source>
</evidence>
<dbReference type="Pfam" id="PF07714">
    <property type="entry name" value="PK_Tyr_Ser-Thr"/>
    <property type="match status" value="1"/>
</dbReference>
<dbReference type="EMBL" id="JALNTZ010000005">
    <property type="protein sequence ID" value="KAJ3650429.1"/>
    <property type="molecule type" value="Genomic_DNA"/>
</dbReference>
<dbReference type="CDD" id="cd00108">
    <property type="entry name" value="KR"/>
    <property type="match status" value="1"/>
</dbReference>
<dbReference type="SUPFAM" id="SSF56112">
    <property type="entry name" value="Protein kinase-like (PK-like)"/>
    <property type="match status" value="1"/>
</dbReference>
<evidence type="ECO:0000256" key="11">
    <source>
        <dbReference type="ARBA" id="ARBA00023319"/>
    </source>
</evidence>
<dbReference type="SMART" id="SM00130">
    <property type="entry name" value="KR"/>
    <property type="match status" value="1"/>
</dbReference>
<keyword evidence="9" id="KW-1015">Disulfide bond</keyword>
<keyword evidence="4 14" id="KW-0812">Transmembrane</keyword>
<comment type="subcellular location">
    <subcellularLocation>
        <location evidence="1">Membrane</location>
        <topology evidence="1">Single-pass type I membrane protein</topology>
    </subcellularLocation>
</comment>
<keyword evidence="19" id="KW-1185">Reference proteome</keyword>
<dbReference type="PIRSF" id="PIRSF000615">
    <property type="entry name" value="TyrPK_CSF1-R"/>
    <property type="match status" value="1"/>
</dbReference>
<keyword evidence="8 14" id="KW-0472">Membrane</keyword>
<feature type="transmembrane region" description="Helical" evidence="14">
    <location>
        <begin position="533"/>
        <end position="557"/>
    </location>
</feature>
<dbReference type="InterPro" id="IPR036179">
    <property type="entry name" value="Ig-like_dom_sf"/>
</dbReference>
<dbReference type="AlphaFoldDB" id="A0AA38IAF4"/>
<feature type="domain" description="Ig-like" evidence="17">
    <location>
        <begin position="111"/>
        <end position="212"/>
    </location>
</feature>
<dbReference type="InterPro" id="IPR011009">
    <property type="entry name" value="Kinase-like_dom_sf"/>
</dbReference>
<evidence type="ECO:0000256" key="8">
    <source>
        <dbReference type="ARBA" id="ARBA00023136"/>
    </source>
</evidence>
<dbReference type="InterPro" id="IPR020067">
    <property type="entry name" value="Frizzled_dom"/>
</dbReference>
<dbReference type="FunFam" id="2.40.20.10:FF:000021">
    <property type="entry name" value="Tyrosine-protein kinase receptor"/>
    <property type="match status" value="1"/>
</dbReference>
<keyword evidence="2" id="KW-0597">Phosphoprotein</keyword>
<evidence type="ECO:0000259" key="17">
    <source>
        <dbReference type="PROSITE" id="PS50835"/>
    </source>
</evidence>
<dbReference type="InterPro" id="IPR001245">
    <property type="entry name" value="Ser-Thr/Tyr_kinase_cat_dom"/>
</dbReference>
<dbReference type="SMART" id="SM00409">
    <property type="entry name" value="IG"/>
    <property type="match status" value="1"/>
</dbReference>
<dbReference type="GO" id="GO:0043235">
    <property type="term" value="C:receptor complex"/>
    <property type="evidence" value="ECO:0007669"/>
    <property type="project" value="TreeGrafter"/>
</dbReference>
<evidence type="ECO:0000256" key="6">
    <source>
        <dbReference type="ARBA" id="ARBA00022840"/>
    </source>
</evidence>
<evidence type="ECO:0000256" key="9">
    <source>
        <dbReference type="ARBA" id="ARBA00023157"/>
    </source>
</evidence>
<dbReference type="Pfam" id="PF07679">
    <property type="entry name" value="I-set"/>
    <property type="match status" value="1"/>
</dbReference>
<dbReference type="Gene3D" id="2.60.40.10">
    <property type="entry name" value="Immunoglobulins"/>
    <property type="match status" value="1"/>
</dbReference>
<evidence type="ECO:0000256" key="10">
    <source>
        <dbReference type="ARBA" id="ARBA00023180"/>
    </source>
</evidence>
<evidence type="ECO:0000259" key="16">
    <source>
        <dbReference type="PROSITE" id="PS50070"/>
    </source>
</evidence>
<dbReference type="PANTHER" id="PTHR24416:SF611">
    <property type="entry name" value="TYROSINE-PROTEIN KINASE TRANSMEMBRANE RECEPTOR ROR"/>
    <property type="match status" value="1"/>
</dbReference>
<dbReference type="InterPro" id="IPR000001">
    <property type="entry name" value="Kringle"/>
</dbReference>
<evidence type="ECO:0000256" key="12">
    <source>
        <dbReference type="PROSITE-ProRule" id="PRU00121"/>
    </source>
</evidence>
<dbReference type="InterPro" id="IPR038178">
    <property type="entry name" value="Kringle_sf"/>
</dbReference>
<dbReference type="GO" id="GO:0007169">
    <property type="term" value="P:cell surface receptor protein tyrosine kinase signaling pathway"/>
    <property type="evidence" value="ECO:0007669"/>
    <property type="project" value="TreeGrafter"/>
</dbReference>
<evidence type="ECO:0008006" key="20">
    <source>
        <dbReference type="Google" id="ProtNLM"/>
    </source>
</evidence>
<dbReference type="GO" id="GO:0017147">
    <property type="term" value="F:Wnt-protein binding"/>
    <property type="evidence" value="ECO:0007669"/>
    <property type="project" value="TreeGrafter"/>
</dbReference>
<comment type="caution">
    <text evidence="18">The sequence shown here is derived from an EMBL/GenBank/DDBJ whole genome shotgun (WGS) entry which is preliminary data.</text>
</comment>
<dbReference type="InterPro" id="IPR050122">
    <property type="entry name" value="RTK"/>
</dbReference>
<dbReference type="Proteomes" id="UP001168821">
    <property type="component" value="Unassembled WGS sequence"/>
</dbReference>
<name>A0AA38IAF4_9CUCU</name>
<comment type="caution">
    <text evidence="12">Lacks conserved residue(s) required for the propagation of feature annotation.</text>
</comment>
<dbReference type="PRINTS" id="PR00109">
    <property type="entry name" value="TYRKINASE"/>
</dbReference>
<dbReference type="SMART" id="SM00219">
    <property type="entry name" value="TyrKc"/>
    <property type="match status" value="1"/>
</dbReference>
<evidence type="ECO:0000256" key="14">
    <source>
        <dbReference type="SAM" id="Phobius"/>
    </source>
</evidence>
<feature type="region of interest" description="Disordered" evidence="13">
    <location>
        <begin position="689"/>
        <end position="785"/>
    </location>
</feature>
<evidence type="ECO:0000256" key="1">
    <source>
        <dbReference type="ARBA" id="ARBA00004479"/>
    </source>
</evidence>
<dbReference type="PROSITE" id="PS50835">
    <property type="entry name" value="IG_LIKE"/>
    <property type="match status" value="1"/>
</dbReference>
<gene>
    <name evidence="18" type="ORF">Zmor_016530</name>
</gene>
<evidence type="ECO:0000256" key="4">
    <source>
        <dbReference type="ARBA" id="ARBA00022692"/>
    </source>
</evidence>
<evidence type="ECO:0000256" key="13">
    <source>
        <dbReference type="SAM" id="MobiDB-lite"/>
    </source>
</evidence>
<evidence type="ECO:0000256" key="5">
    <source>
        <dbReference type="ARBA" id="ARBA00022741"/>
    </source>
</evidence>
<dbReference type="InterPro" id="IPR013806">
    <property type="entry name" value="Kringle-like"/>
</dbReference>
<feature type="compositionally biased region" description="Low complexity" evidence="13">
    <location>
        <begin position="699"/>
        <end position="717"/>
    </location>
</feature>
<evidence type="ECO:0000256" key="2">
    <source>
        <dbReference type="ARBA" id="ARBA00022553"/>
    </source>
</evidence>
<dbReference type="GO" id="GO:0005524">
    <property type="term" value="F:ATP binding"/>
    <property type="evidence" value="ECO:0007669"/>
    <property type="project" value="UniProtKB-KW"/>
</dbReference>
<dbReference type="PRINTS" id="PR00018">
    <property type="entry name" value="KRINGLE"/>
</dbReference>
<dbReference type="GO" id="GO:0005886">
    <property type="term" value="C:plasma membrane"/>
    <property type="evidence" value="ECO:0007669"/>
    <property type="project" value="TreeGrafter"/>
</dbReference>
<keyword evidence="3 12" id="KW-0420">Kringle</keyword>
<keyword evidence="10" id="KW-0325">Glycoprotein</keyword>
<feature type="domain" description="Kringle" evidence="16">
    <location>
        <begin position="455"/>
        <end position="529"/>
    </location>
</feature>
<dbReference type="InterPro" id="IPR007110">
    <property type="entry name" value="Ig-like_dom"/>
</dbReference>
<dbReference type="PROSITE" id="PS50038">
    <property type="entry name" value="FZ"/>
    <property type="match status" value="1"/>
</dbReference>
<feature type="domain" description="FZ" evidence="15">
    <location>
        <begin position="286"/>
        <end position="443"/>
    </location>
</feature>
<dbReference type="InterPro" id="IPR020635">
    <property type="entry name" value="Tyr_kinase_cat_dom"/>
</dbReference>
<proteinExistence type="predicted"/>
<feature type="compositionally biased region" description="Basic and acidic residues" evidence="13">
    <location>
        <begin position="760"/>
        <end position="769"/>
    </location>
</feature>
<keyword evidence="11" id="KW-0393">Immunoglobulin domain</keyword>
<dbReference type="Gene3D" id="1.10.510.10">
    <property type="entry name" value="Transferase(Phosphotransferase) domain 1"/>
    <property type="match status" value="1"/>
</dbReference>
<evidence type="ECO:0000256" key="7">
    <source>
        <dbReference type="ARBA" id="ARBA00022989"/>
    </source>
</evidence>
<dbReference type="SUPFAM" id="SSF57440">
    <property type="entry name" value="Kringle-like"/>
    <property type="match status" value="1"/>
</dbReference>
<dbReference type="PANTHER" id="PTHR24416">
    <property type="entry name" value="TYROSINE-PROTEIN KINASE RECEPTOR"/>
    <property type="match status" value="1"/>
</dbReference>
<dbReference type="InterPro" id="IPR036790">
    <property type="entry name" value="Frizzled_dom_sf"/>
</dbReference>
<reference evidence="18" key="1">
    <citation type="journal article" date="2023" name="G3 (Bethesda)">
        <title>Whole genome assemblies of Zophobas morio and Tenebrio molitor.</title>
        <authorList>
            <person name="Kaur S."/>
            <person name="Stinson S.A."/>
            <person name="diCenzo G.C."/>
        </authorList>
    </citation>
    <scope>NUCLEOTIDE SEQUENCE</scope>
    <source>
        <strain evidence="18">QUZm001</strain>
    </source>
</reference>
<feature type="compositionally biased region" description="Low complexity" evidence="13">
    <location>
        <begin position="727"/>
        <end position="737"/>
    </location>
</feature>
<sequence>MLSVINICPVLGGVRTPNAPRYVIAPFRHVVARTNGVTSRSNPPIERPRLRSGDCDLGNVTKSSCDFADAGTGGGGGVVSLSDARPLGTDEEYDYEEEDDDKAATNSSSNATLVFTKRLENVTVDVGQKVVKLVCEVQNLDANGTRVTFSWRKNNAPVEKSGRVNTKMTKDKERHLFKSTLRISNVEVFDKGFYDCTASNGKDKIQSDGVLDVFGDVSRSSSTSSLNTIKIDREITTILPNKPVSGVFEAKLTDFPHGQPLQETNGKTFDLTSTGKMIEITRQYNLSTPFCQIYTGETCEDYLKNQHVFVQPPYSQNDIEQMLHDAFLVISQSNDISASCDKFARPSLCYSAFPLCADPKQVNIDQTRMSKTKMADYKDIRNKFGIHLRRICKEDCILLETELCSKEYAIAKRHPVIGKTLELEECQFLPNETEASSRHCLELGVDHESVDKEDTCFWDNGALYRGVQNESEFGNKCLRWAHQFNVDLSQHPELTGHNYCRNPGGAESQPFCYVDGDPIRKEICNVTRCNHVIWLYVVGTFVAISVACTVLFGVFCCRKKNKLARNLQNVSRLTPKVQSKSLLPVRWMPPESILYGKFTTESDVWSYGVVLWEIYSYGLQPYYGYNNQEVINMIRSRKLLPCPDACPGYCYALMVECWAELSIRRPSFAEISHRLRVWKQNGTSNGAYFKVDGHRPAHGSKSSHSDSAAAAADEGAATWERKRLHESQSSLTSRSSSLGNKTQSTSLSNEHSKNRRSHRRKEDSLDRKNTVVSSNGDNVEIKLSH</sequence>
<keyword evidence="6" id="KW-0067">ATP-binding</keyword>
<dbReference type="Gene3D" id="1.10.2000.10">
    <property type="entry name" value="Frizzled cysteine-rich domain"/>
    <property type="match status" value="1"/>
</dbReference>
<feature type="compositionally biased region" description="Polar residues" evidence="13">
    <location>
        <begin position="738"/>
        <end position="749"/>
    </location>
</feature>
<keyword evidence="5" id="KW-0547">Nucleotide-binding</keyword>